<protein>
    <submittedName>
        <fullName evidence="1">Uncharacterized protein</fullName>
    </submittedName>
</protein>
<proteinExistence type="predicted"/>
<keyword evidence="2" id="KW-1185">Reference proteome</keyword>
<dbReference type="EMBL" id="JAUHHV010000011">
    <property type="protein sequence ID" value="KAK1407732.1"/>
    <property type="molecule type" value="Genomic_DNA"/>
</dbReference>
<evidence type="ECO:0000313" key="2">
    <source>
        <dbReference type="Proteomes" id="UP001229421"/>
    </source>
</evidence>
<reference evidence="1" key="1">
    <citation type="journal article" date="2023" name="bioRxiv">
        <title>Improved chromosome-level genome assembly for marigold (Tagetes erecta).</title>
        <authorList>
            <person name="Jiang F."/>
            <person name="Yuan L."/>
            <person name="Wang S."/>
            <person name="Wang H."/>
            <person name="Xu D."/>
            <person name="Wang A."/>
            <person name="Fan W."/>
        </authorList>
    </citation>
    <scope>NUCLEOTIDE SEQUENCE</scope>
    <source>
        <strain evidence="1">WSJ</strain>
        <tissue evidence="1">Leaf</tissue>
    </source>
</reference>
<organism evidence="1 2">
    <name type="scientific">Tagetes erecta</name>
    <name type="common">African marigold</name>
    <dbReference type="NCBI Taxonomy" id="13708"/>
    <lineage>
        <taxon>Eukaryota</taxon>
        <taxon>Viridiplantae</taxon>
        <taxon>Streptophyta</taxon>
        <taxon>Embryophyta</taxon>
        <taxon>Tracheophyta</taxon>
        <taxon>Spermatophyta</taxon>
        <taxon>Magnoliopsida</taxon>
        <taxon>eudicotyledons</taxon>
        <taxon>Gunneridae</taxon>
        <taxon>Pentapetalae</taxon>
        <taxon>asterids</taxon>
        <taxon>campanulids</taxon>
        <taxon>Asterales</taxon>
        <taxon>Asteraceae</taxon>
        <taxon>Asteroideae</taxon>
        <taxon>Heliantheae alliance</taxon>
        <taxon>Tageteae</taxon>
        <taxon>Tagetes</taxon>
    </lineage>
</organism>
<dbReference type="Proteomes" id="UP001229421">
    <property type="component" value="Unassembled WGS sequence"/>
</dbReference>
<gene>
    <name evidence="1" type="ORF">QVD17_39356</name>
</gene>
<accession>A0AAD8NG58</accession>
<comment type="caution">
    <text evidence="1">The sequence shown here is derived from an EMBL/GenBank/DDBJ whole genome shotgun (WGS) entry which is preliminary data.</text>
</comment>
<sequence length="94" mass="10348">MERGELEGGAPAAGGAPVVVRWRPTAVRGGSTTAGKDVFTPEPFLDLLNATRKLRSEVRKYDISSDQFVTVFLSKTGKLDEMHVGQDEDVWIVW</sequence>
<evidence type="ECO:0000313" key="1">
    <source>
        <dbReference type="EMBL" id="KAK1407732.1"/>
    </source>
</evidence>
<name>A0AAD8NG58_TARER</name>
<dbReference type="AlphaFoldDB" id="A0AAD8NG58"/>